<dbReference type="SUPFAM" id="SSF48452">
    <property type="entry name" value="TPR-like"/>
    <property type="match status" value="1"/>
</dbReference>
<proteinExistence type="predicted"/>
<dbReference type="Proteomes" id="UP000681722">
    <property type="component" value="Unassembled WGS sequence"/>
</dbReference>
<dbReference type="AlphaFoldDB" id="A0A816A415"/>
<evidence type="ECO:0000313" key="1">
    <source>
        <dbReference type="EMBL" id="CAF1235228.1"/>
    </source>
</evidence>
<dbReference type="Proteomes" id="UP000682733">
    <property type="component" value="Unassembled WGS sequence"/>
</dbReference>
<comment type="caution">
    <text evidence="2">The sequence shown here is derived from an EMBL/GenBank/DDBJ whole genome shotgun (WGS) entry which is preliminary data.</text>
</comment>
<evidence type="ECO:0000313" key="3">
    <source>
        <dbReference type="EMBL" id="CAF4043145.1"/>
    </source>
</evidence>
<protein>
    <recommendedName>
        <fullName evidence="6">Tetratricopeptide repeat protein</fullName>
    </recommendedName>
</protein>
<reference evidence="2" key="1">
    <citation type="submission" date="2021-02" db="EMBL/GenBank/DDBJ databases">
        <authorList>
            <person name="Nowell W R."/>
        </authorList>
    </citation>
    <scope>NUCLEOTIDE SEQUENCE</scope>
</reference>
<keyword evidence="5" id="KW-1185">Reference proteome</keyword>
<evidence type="ECO:0000313" key="2">
    <source>
        <dbReference type="EMBL" id="CAF1591759.1"/>
    </source>
</evidence>
<evidence type="ECO:0000313" key="5">
    <source>
        <dbReference type="Proteomes" id="UP000663829"/>
    </source>
</evidence>
<evidence type="ECO:0000313" key="4">
    <source>
        <dbReference type="EMBL" id="CAF4464290.1"/>
    </source>
</evidence>
<gene>
    <name evidence="2" type="ORF">GPM918_LOCUS41815</name>
    <name evidence="1" type="ORF">OVA965_LOCUS25571</name>
    <name evidence="4" type="ORF">SRO942_LOCUS42930</name>
    <name evidence="3" type="ORF">TMI583_LOCUS26303</name>
</gene>
<name>A0A816A415_9BILA</name>
<dbReference type="EMBL" id="CAJNOK010015948">
    <property type="protein sequence ID" value="CAF1235228.1"/>
    <property type="molecule type" value="Genomic_DNA"/>
</dbReference>
<accession>A0A816A415</accession>
<dbReference type="InterPro" id="IPR011990">
    <property type="entry name" value="TPR-like_helical_dom_sf"/>
</dbReference>
<dbReference type="EMBL" id="CAJOBC010099981">
    <property type="protein sequence ID" value="CAF4464290.1"/>
    <property type="molecule type" value="Genomic_DNA"/>
</dbReference>
<evidence type="ECO:0008006" key="6">
    <source>
        <dbReference type="Google" id="ProtNLM"/>
    </source>
</evidence>
<dbReference type="Proteomes" id="UP000677228">
    <property type="component" value="Unassembled WGS sequence"/>
</dbReference>
<dbReference type="EMBL" id="CAJNOQ010033809">
    <property type="protein sequence ID" value="CAF1591759.1"/>
    <property type="molecule type" value="Genomic_DNA"/>
</dbReference>
<dbReference type="Gene3D" id="1.25.40.10">
    <property type="entry name" value="Tetratricopeptide repeat domain"/>
    <property type="match status" value="1"/>
</dbReference>
<dbReference type="Proteomes" id="UP000663829">
    <property type="component" value="Unassembled WGS sequence"/>
</dbReference>
<dbReference type="EMBL" id="CAJOBA010037496">
    <property type="protein sequence ID" value="CAF4043145.1"/>
    <property type="molecule type" value="Genomic_DNA"/>
</dbReference>
<organism evidence="2 5">
    <name type="scientific">Didymodactylos carnosus</name>
    <dbReference type="NCBI Taxonomy" id="1234261"/>
    <lineage>
        <taxon>Eukaryota</taxon>
        <taxon>Metazoa</taxon>
        <taxon>Spiralia</taxon>
        <taxon>Gnathifera</taxon>
        <taxon>Rotifera</taxon>
        <taxon>Eurotatoria</taxon>
        <taxon>Bdelloidea</taxon>
        <taxon>Philodinida</taxon>
        <taxon>Philodinidae</taxon>
        <taxon>Didymodactylos</taxon>
    </lineage>
</organism>
<sequence>MIYMKQSLYGDALECYKLALDHQMKLEYSNNNALAEIYNNICTIYIQQNHYSQALIYCQDAENALLHEPHNKQQLSLIYSNKGRILFKLAESGSDPEQAANSFHKAYEMFEKSSKNINHDALEQRLMKADFDV</sequence>